<organism evidence="3 4">
    <name type="scientific">Symbiodinium pilosum</name>
    <name type="common">Dinoflagellate</name>
    <dbReference type="NCBI Taxonomy" id="2952"/>
    <lineage>
        <taxon>Eukaryota</taxon>
        <taxon>Sar</taxon>
        <taxon>Alveolata</taxon>
        <taxon>Dinophyceae</taxon>
        <taxon>Suessiales</taxon>
        <taxon>Symbiodiniaceae</taxon>
        <taxon>Symbiodinium</taxon>
    </lineage>
</organism>
<feature type="domain" description="Cyclic nucleotide-binding" evidence="2">
    <location>
        <begin position="224"/>
        <end position="326"/>
    </location>
</feature>
<dbReference type="Pfam" id="PF00027">
    <property type="entry name" value="cNMP_binding"/>
    <property type="match status" value="1"/>
</dbReference>
<keyword evidence="1" id="KW-0732">Signal</keyword>
<keyword evidence="4" id="KW-1185">Reference proteome</keyword>
<accession>A0A812SUI7</accession>
<sequence length="849" mass="93843">MQREVRHDSLNVTGLLTCFLPCLVFSGFPGKSSDYLNADDVDQCAQDLLGAVSALHAQGFYHLALSPQSVWLRRDGRWFLKYAFQVVLRVVTVVLPAPCTPKIQFLMYSTRDAMETSVHGSVMPFCGLCQEWELQESKSTAEAVLARALGKGTKRKPTKIAESQAGVVLWSEAIAAIRINPIVLGNIKALDILPSLRRSDSAGLSLGINTRGKAFGWLHVRFAIFAELDRSDLHQLAREFQGPFFVPPGSSLFNTGELGDFLYLVLAGEVVSRRGKKELRRYRRGGFIGETALLGPAPTRRIFSAAAARGGGGCAVLRMHHSFFRKDLKMGGPLNSIVGPVRMSEIAVDCARANAARVGSHNLRVEKPEDSAEPADADVFAAGLLWCQMAASSRVLTLYRIHKTKRARTVEALLDAVAAREIGSFYFLVQDWRSVALIQLVIRRASAYEALVCLEERDKIVAEGNSEAYDETQSSSITGFVGRTFSDMQSSVRSAFELTQDAVAASVAVQMSNRARATVLDQWKLLTNVATERAGQIAGELFGELYGSLFAKDLLWMFRNPTRTQRFPVLLVRDAEDGNLLARWRIGASMVFESELCARTLPRVLPSVRPALAAGFQIGSAVGRNRAINFKRLWIDSFLGSFFKQLMTLTRLRLKRVRGVRVRWDLLGSALKESVVKGQTARNLVLTRFGRLPTKYDQNDPQVLQLLPSKWVPDIGLPLASGIGRGFMTRWWQGFRSGLKRKYVRPRFETWDLEDVPQVILNIARQQGAEQAALVASSVGDTMARDLGYWSGTFAGIASGLAMCILGQSKSLSDDGDMVVADGYLESDRELIALEDYMRDARNARDRAG</sequence>
<dbReference type="InterPro" id="IPR000595">
    <property type="entry name" value="cNMP-bd_dom"/>
</dbReference>
<dbReference type="EMBL" id="CAJNIZ010026191">
    <property type="protein sequence ID" value="CAE7490011.1"/>
    <property type="molecule type" value="Genomic_DNA"/>
</dbReference>
<protein>
    <recommendedName>
        <fullName evidence="2">Cyclic nucleotide-binding domain-containing protein</fullName>
    </recommendedName>
</protein>
<dbReference type="OrthoDB" id="432143at2759"/>
<name>A0A812SUI7_SYMPI</name>
<reference evidence="3" key="1">
    <citation type="submission" date="2021-02" db="EMBL/GenBank/DDBJ databases">
        <authorList>
            <person name="Dougan E. K."/>
            <person name="Rhodes N."/>
            <person name="Thang M."/>
            <person name="Chan C."/>
        </authorList>
    </citation>
    <scope>NUCLEOTIDE SEQUENCE</scope>
</reference>
<dbReference type="InterPro" id="IPR014710">
    <property type="entry name" value="RmlC-like_jellyroll"/>
</dbReference>
<comment type="caution">
    <text evidence="3">The sequence shown here is derived from an EMBL/GenBank/DDBJ whole genome shotgun (WGS) entry which is preliminary data.</text>
</comment>
<dbReference type="SMART" id="SM00100">
    <property type="entry name" value="cNMP"/>
    <property type="match status" value="1"/>
</dbReference>
<dbReference type="AlphaFoldDB" id="A0A812SUI7"/>
<feature type="chain" id="PRO_5033032170" description="Cyclic nucleotide-binding domain-containing protein" evidence="1">
    <location>
        <begin position="27"/>
        <end position="849"/>
    </location>
</feature>
<proteinExistence type="predicted"/>
<evidence type="ECO:0000313" key="3">
    <source>
        <dbReference type="EMBL" id="CAE7490011.1"/>
    </source>
</evidence>
<dbReference type="PROSITE" id="PS50042">
    <property type="entry name" value="CNMP_BINDING_3"/>
    <property type="match status" value="1"/>
</dbReference>
<evidence type="ECO:0000313" key="4">
    <source>
        <dbReference type="Proteomes" id="UP000649617"/>
    </source>
</evidence>
<feature type="signal peptide" evidence="1">
    <location>
        <begin position="1"/>
        <end position="26"/>
    </location>
</feature>
<dbReference type="InterPro" id="IPR018490">
    <property type="entry name" value="cNMP-bd_dom_sf"/>
</dbReference>
<dbReference type="SUPFAM" id="SSF51206">
    <property type="entry name" value="cAMP-binding domain-like"/>
    <property type="match status" value="1"/>
</dbReference>
<dbReference type="Proteomes" id="UP000649617">
    <property type="component" value="Unassembled WGS sequence"/>
</dbReference>
<gene>
    <name evidence="3" type="ORF">SPIL2461_LOCUS12623</name>
</gene>
<dbReference type="Gene3D" id="2.60.120.10">
    <property type="entry name" value="Jelly Rolls"/>
    <property type="match status" value="1"/>
</dbReference>
<dbReference type="CDD" id="cd00038">
    <property type="entry name" value="CAP_ED"/>
    <property type="match status" value="1"/>
</dbReference>
<evidence type="ECO:0000256" key="1">
    <source>
        <dbReference type="SAM" id="SignalP"/>
    </source>
</evidence>
<evidence type="ECO:0000259" key="2">
    <source>
        <dbReference type="PROSITE" id="PS50042"/>
    </source>
</evidence>